<evidence type="ECO:0000313" key="2">
    <source>
        <dbReference type="Proteomes" id="UP000327013"/>
    </source>
</evidence>
<dbReference type="Proteomes" id="UP000327013">
    <property type="component" value="Chromosome 7"/>
</dbReference>
<gene>
    <name evidence="1" type="ORF">FH972_018038</name>
</gene>
<evidence type="ECO:0000313" key="1">
    <source>
        <dbReference type="EMBL" id="KAE8100111.1"/>
    </source>
</evidence>
<organism evidence="1 2">
    <name type="scientific">Carpinus fangiana</name>
    <dbReference type="NCBI Taxonomy" id="176857"/>
    <lineage>
        <taxon>Eukaryota</taxon>
        <taxon>Viridiplantae</taxon>
        <taxon>Streptophyta</taxon>
        <taxon>Embryophyta</taxon>
        <taxon>Tracheophyta</taxon>
        <taxon>Spermatophyta</taxon>
        <taxon>Magnoliopsida</taxon>
        <taxon>eudicotyledons</taxon>
        <taxon>Gunneridae</taxon>
        <taxon>Pentapetalae</taxon>
        <taxon>rosids</taxon>
        <taxon>fabids</taxon>
        <taxon>Fagales</taxon>
        <taxon>Betulaceae</taxon>
        <taxon>Carpinus</taxon>
    </lineage>
</organism>
<sequence length="121" mass="12920">MSSLAKQAVHGCCKRWRSERLPCHPKRARGGGGFACKAMLFFSSNGLSLTRWKGCFGASTSVGLGSLLAQPIAVVVAPSAPPQESVVSSNGERKASLHFLEIEFAVTMTLANLAHIFLVQF</sequence>
<protein>
    <submittedName>
        <fullName evidence="1">Uncharacterized protein</fullName>
    </submittedName>
</protein>
<dbReference type="EMBL" id="CM017327">
    <property type="protein sequence ID" value="KAE8100111.1"/>
    <property type="molecule type" value="Genomic_DNA"/>
</dbReference>
<accession>A0A5N6RL15</accession>
<dbReference type="AlphaFoldDB" id="A0A5N6RL15"/>
<proteinExistence type="predicted"/>
<reference evidence="1 2" key="1">
    <citation type="submission" date="2019-06" db="EMBL/GenBank/DDBJ databases">
        <title>A chromosomal-level reference genome of Carpinus fangiana (Coryloideae, Betulaceae).</title>
        <authorList>
            <person name="Yang X."/>
            <person name="Wang Z."/>
            <person name="Zhang L."/>
            <person name="Hao G."/>
            <person name="Liu J."/>
            <person name="Yang Y."/>
        </authorList>
    </citation>
    <scope>NUCLEOTIDE SEQUENCE [LARGE SCALE GENOMIC DNA]</scope>
    <source>
        <strain evidence="1">Cfa_2016G</strain>
        <tissue evidence="1">Leaf</tissue>
    </source>
</reference>
<keyword evidence="2" id="KW-1185">Reference proteome</keyword>
<name>A0A5N6RL15_9ROSI</name>